<dbReference type="GO" id="GO:0006417">
    <property type="term" value="P:regulation of translation"/>
    <property type="evidence" value="ECO:0007669"/>
    <property type="project" value="UniProtKB-KW"/>
</dbReference>
<dbReference type="InterPro" id="IPR016024">
    <property type="entry name" value="ARM-type_fold"/>
</dbReference>
<feature type="region of interest" description="Disordered" evidence="4">
    <location>
        <begin position="1"/>
        <end position="53"/>
    </location>
</feature>
<keyword evidence="2" id="KW-0810">Translation regulation</keyword>
<organism evidence="6 7">
    <name type="scientific">Lolium multiflorum</name>
    <name type="common">Italian ryegrass</name>
    <name type="synonym">Lolium perenne subsp. multiflorum</name>
    <dbReference type="NCBI Taxonomy" id="4521"/>
    <lineage>
        <taxon>Eukaryota</taxon>
        <taxon>Viridiplantae</taxon>
        <taxon>Streptophyta</taxon>
        <taxon>Embryophyta</taxon>
        <taxon>Tracheophyta</taxon>
        <taxon>Spermatophyta</taxon>
        <taxon>Magnoliopsida</taxon>
        <taxon>Liliopsida</taxon>
        <taxon>Poales</taxon>
        <taxon>Poaceae</taxon>
        <taxon>BOP clade</taxon>
        <taxon>Pooideae</taxon>
        <taxon>Poodae</taxon>
        <taxon>Poeae</taxon>
        <taxon>Poeae Chloroplast Group 2 (Poeae type)</taxon>
        <taxon>Loliodinae</taxon>
        <taxon>Loliinae</taxon>
        <taxon>Lolium</taxon>
    </lineage>
</organism>
<feature type="domain" description="PUM-HD" evidence="5">
    <location>
        <begin position="285"/>
        <end position="649"/>
    </location>
</feature>
<evidence type="ECO:0000256" key="1">
    <source>
        <dbReference type="ARBA" id="ARBA00022737"/>
    </source>
</evidence>
<dbReference type="Gene3D" id="1.25.10.10">
    <property type="entry name" value="Leucine-rich Repeat Variant"/>
    <property type="match status" value="1"/>
</dbReference>
<evidence type="ECO:0000256" key="4">
    <source>
        <dbReference type="SAM" id="MobiDB-lite"/>
    </source>
</evidence>
<dbReference type="GO" id="GO:0003729">
    <property type="term" value="F:mRNA binding"/>
    <property type="evidence" value="ECO:0007669"/>
    <property type="project" value="TreeGrafter"/>
</dbReference>
<accession>A0AAD8SHJ2</accession>
<dbReference type="PROSITE" id="PS50302">
    <property type="entry name" value="PUM"/>
    <property type="match status" value="1"/>
</dbReference>
<evidence type="ECO:0000313" key="7">
    <source>
        <dbReference type="Proteomes" id="UP001231189"/>
    </source>
</evidence>
<dbReference type="InterPro" id="IPR033133">
    <property type="entry name" value="PUM-HD"/>
</dbReference>
<dbReference type="InterPro" id="IPR011989">
    <property type="entry name" value="ARM-like"/>
</dbReference>
<dbReference type="GO" id="GO:0005737">
    <property type="term" value="C:cytoplasm"/>
    <property type="evidence" value="ECO:0007669"/>
    <property type="project" value="TreeGrafter"/>
</dbReference>
<feature type="region of interest" description="Disordered" evidence="4">
    <location>
        <begin position="121"/>
        <end position="145"/>
    </location>
</feature>
<evidence type="ECO:0000256" key="3">
    <source>
        <dbReference type="PROSITE-ProRule" id="PRU00317"/>
    </source>
</evidence>
<reference evidence="6" key="1">
    <citation type="submission" date="2023-07" db="EMBL/GenBank/DDBJ databases">
        <title>A chromosome-level genome assembly of Lolium multiflorum.</title>
        <authorList>
            <person name="Chen Y."/>
            <person name="Copetti D."/>
            <person name="Kolliker R."/>
            <person name="Studer B."/>
        </authorList>
    </citation>
    <scope>NUCLEOTIDE SEQUENCE</scope>
    <source>
        <strain evidence="6">02402/16</strain>
        <tissue evidence="6">Leaf</tissue>
    </source>
</reference>
<name>A0AAD8SHJ2_LOLMU</name>
<dbReference type="EMBL" id="JAUUTY010000004">
    <property type="protein sequence ID" value="KAK1652375.1"/>
    <property type="molecule type" value="Genomic_DNA"/>
</dbReference>
<sequence length="705" mass="78187">MDPSGAATGQSTRDAHAHLSAYFLDAMRLGEPSPPERQRHAAQAPPPSRGQQLDQSYVAVFAEMASPPPAPQLQMSPMSKMMQELEITRQFWPPSKPYASLARSSSNRALQIGGAAFTNNTAQTGTQHQSSSAQQPLRASARQYQPGPAAAALTVSPYHQPYYASQYQAEQVAAPLPVSPYHQPYYASQYQPEQSSQYHQPYYASQYQAQQIAAPPTASQYHQTYYAGQYQADPAAAPQTASQYHQPYYASQYQPEPAAAPLAASQYEPYAMVPHQPEYGSSFHQRMRAIQAAQAQATPSRARRCRTLEETRAALLSGAPMELQLVTFPDSAAHVIYLLLHRDGEGYEQILRSVLAGVTRGVHDFIDNKEGHKVLVELLRACAGRRDEVEAIVQAALAPGANGTRYPLLRSTKHDYWEKCVRELMTAAAPYPELSAMLVDRLMCEGLLKHDRGDQLLQHCFATTSHQDTVIVLQCALDKINDMIGTASGAKCLVECYARATGHQLQAFNDILLDRALEIATGKFSNYFMQHILEHGDAETSRLLVERLMADVVQLSLHSIGSYVVEACYQKAGRLPLVLAAFLRLDDDCLAQLVQGAYSNYVVHKLLDTAIHVFPRETMALVRRIDGLPQEVRRQQYARKVMTVVPRLLARYGRIASPISCRYAAALPALTRLKLQENLLNGIVPTFAQSKLIVFNVAYNFLQVR</sequence>
<dbReference type="Pfam" id="PF00806">
    <property type="entry name" value="PUF"/>
    <property type="match status" value="2"/>
</dbReference>
<protein>
    <recommendedName>
        <fullName evidence="5">PUM-HD domain-containing protein</fullName>
    </recommendedName>
</protein>
<evidence type="ECO:0000256" key="2">
    <source>
        <dbReference type="ARBA" id="ARBA00022845"/>
    </source>
</evidence>
<evidence type="ECO:0000313" key="6">
    <source>
        <dbReference type="EMBL" id="KAK1652375.1"/>
    </source>
</evidence>
<dbReference type="SUPFAM" id="SSF48371">
    <property type="entry name" value="ARM repeat"/>
    <property type="match status" value="1"/>
</dbReference>
<dbReference type="PANTHER" id="PTHR12537:SF194">
    <property type="entry name" value="PUM-HD DOMAIN-CONTAINING PROTEIN"/>
    <property type="match status" value="1"/>
</dbReference>
<dbReference type="InterPro" id="IPR001313">
    <property type="entry name" value="Pumilio_RNA-bd_rpt"/>
</dbReference>
<feature type="compositionally biased region" description="Polar residues" evidence="4">
    <location>
        <begin position="121"/>
        <end position="137"/>
    </location>
</feature>
<feature type="repeat" description="Pumilio" evidence="3">
    <location>
        <begin position="510"/>
        <end position="546"/>
    </location>
</feature>
<gene>
    <name evidence="6" type="ORF">QYE76_070180</name>
</gene>
<dbReference type="PANTHER" id="PTHR12537">
    <property type="entry name" value="RNA BINDING PROTEIN PUMILIO-RELATED"/>
    <property type="match status" value="1"/>
</dbReference>
<evidence type="ECO:0000259" key="5">
    <source>
        <dbReference type="PROSITE" id="PS50303"/>
    </source>
</evidence>
<dbReference type="AlphaFoldDB" id="A0AAD8SHJ2"/>
<comment type="caution">
    <text evidence="6">The sequence shown here is derived from an EMBL/GenBank/DDBJ whole genome shotgun (WGS) entry which is preliminary data.</text>
</comment>
<proteinExistence type="predicted"/>
<dbReference type="Proteomes" id="UP001231189">
    <property type="component" value="Unassembled WGS sequence"/>
</dbReference>
<keyword evidence="7" id="KW-1185">Reference proteome</keyword>
<dbReference type="PROSITE" id="PS50303">
    <property type="entry name" value="PUM_HD"/>
    <property type="match status" value="1"/>
</dbReference>
<dbReference type="SMART" id="SM00025">
    <property type="entry name" value="Pumilio"/>
    <property type="match status" value="3"/>
</dbReference>
<keyword evidence="1" id="KW-0677">Repeat</keyword>